<evidence type="ECO:0000256" key="8">
    <source>
        <dbReference type="RuleBase" id="RU003738"/>
    </source>
</evidence>
<feature type="binding site" evidence="5">
    <location>
        <position position="287"/>
    </location>
    <ligand>
        <name>substrate</name>
    </ligand>
</feature>
<evidence type="ECO:0000256" key="1">
    <source>
        <dbReference type="ARBA" id="ARBA00001933"/>
    </source>
</evidence>
<proteinExistence type="inferred from homology"/>
<comment type="catalytic activity">
    <reaction evidence="5 8">
        <text>meso-2,6-diaminopimelate + H(+) = L-lysine + CO2</text>
        <dbReference type="Rhea" id="RHEA:15101"/>
        <dbReference type="ChEBI" id="CHEBI:15378"/>
        <dbReference type="ChEBI" id="CHEBI:16526"/>
        <dbReference type="ChEBI" id="CHEBI:32551"/>
        <dbReference type="ChEBI" id="CHEBI:57791"/>
        <dbReference type="EC" id="4.1.1.20"/>
    </reaction>
</comment>
<dbReference type="RefSeq" id="WP_187528746.1">
    <property type="nucleotide sequence ID" value="NZ_CP060724.1"/>
</dbReference>
<accession>A0A7G9T486</accession>
<dbReference type="UniPathway" id="UPA00034">
    <property type="reaction ID" value="UER00027"/>
</dbReference>
<dbReference type="InterPro" id="IPR009006">
    <property type="entry name" value="Ala_racemase/Decarboxylase_C"/>
</dbReference>
<feature type="binding site" evidence="5">
    <location>
        <position position="324"/>
    </location>
    <ligand>
        <name>substrate</name>
    </ligand>
</feature>
<dbReference type="Gene3D" id="3.20.20.10">
    <property type="entry name" value="Alanine racemase"/>
    <property type="match status" value="1"/>
</dbReference>
<dbReference type="EC" id="4.1.1.20" evidence="5 6"/>
<dbReference type="KEGG" id="wdi:H9L19_05820"/>
<dbReference type="InterPro" id="IPR022644">
    <property type="entry name" value="De-COase2_N"/>
</dbReference>
<feature type="binding site" evidence="5">
    <location>
        <position position="384"/>
    </location>
    <ligand>
        <name>substrate</name>
    </ligand>
</feature>
<dbReference type="CDD" id="cd06828">
    <property type="entry name" value="PLPDE_III_DapDC"/>
    <property type="match status" value="1"/>
</dbReference>
<dbReference type="GO" id="GO:0008836">
    <property type="term" value="F:diaminopimelate decarboxylase activity"/>
    <property type="evidence" value="ECO:0007669"/>
    <property type="project" value="UniProtKB-UniRule"/>
</dbReference>
<dbReference type="InterPro" id="IPR000183">
    <property type="entry name" value="Orn/DAP/Arg_de-COase"/>
</dbReference>
<comment type="cofactor">
    <cofactor evidence="1 5 7 8">
        <name>pyridoxal 5'-phosphate</name>
        <dbReference type="ChEBI" id="CHEBI:597326"/>
    </cofactor>
</comment>
<evidence type="ECO:0000256" key="5">
    <source>
        <dbReference type="HAMAP-Rule" id="MF_02120"/>
    </source>
</evidence>
<keyword evidence="5" id="KW-0028">Amino-acid biosynthesis</keyword>
<evidence type="ECO:0000256" key="6">
    <source>
        <dbReference type="NCBIfam" id="TIGR01048"/>
    </source>
</evidence>
<gene>
    <name evidence="5 11" type="primary">lysA</name>
    <name evidence="11" type="ORF">H9L19_05820</name>
</gene>
<comment type="pathway">
    <text evidence="5 8">Amino-acid biosynthesis; L-lysine biosynthesis via DAP pathway; L-lysine from DL-2,6-diaminopimelate: step 1/1.</text>
</comment>
<dbReference type="Gene3D" id="2.40.37.10">
    <property type="entry name" value="Lyase, Ornithine Decarboxylase, Chain A, domain 1"/>
    <property type="match status" value="1"/>
</dbReference>
<dbReference type="HAMAP" id="MF_02120">
    <property type="entry name" value="LysA"/>
    <property type="match status" value="1"/>
</dbReference>
<dbReference type="SUPFAM" id="SSF50621">
    <property type="entry name" value="Alanine racemase C-terminal domain-like"/>
    <property type="match status" value="1"/>
</dbReference>
<dbReference type="SUPFAM" id="SSF51419">
    <property type="entry name" value="PLP-binding barrel"/>
    <property type="match status" value="1"/>
</dbReference>
<dbReference type="FunFam" id="3.20.20.10:FF:000003">
    <property type="entry name" value="Diaminopimelate decarboxylase"/>
    <property type="match status" value="1"/>
</dbReference>
<name>A0A7G9T486_9LACO</name>
<dbReference type="Pfam" id="PF00278">
    <property type="entry name" value="Orn_DAP_Arg_deC"/>
    <property type="match status" value="1"/>
</dbReference>
<evidence type="ECO:0000259" key="9">
    <source>
        <dbReference type="Pfam" id="PF00278"/>
    </source>
</evidence>
<dbReference type="InterPro" id="IPR022643">
    <property type="entry name" value="De-COase2_C"/>
</dbReference>
<feature type="binding site" evidence="5">
    <location>
        <position position="242"/>
    </location>
    <ligand>
        <name>pyridoxal 5'-phosphate</name>
        <dbReference type="ChEBI" id="CHEBI:597326"/>
    </ligand>
</feature>
<dbReference type="GO" id="GO:0030170">
    <property type="term" value="F:pyridoxal phosphate binding"/>
    <property type="evidence" value="ECO:0007669"/>
    <property type="project" value="UniProtKB-UniRule"/>
</dbReference>
<protein>
    <recommendedName>
        <fullName evidence="5 6">Diaminopimelate decarboxylase</fullName>
        <shortName evidence="5">DAP decarboxylase</shortName>
        <shortName evidence="5">DAPDC</shortName>
        <ecNumber evidence="5 6">4.1.1.20</ecNumber>
    </recommendedName>
</protein>
<evidence type="ECO:0000313" key="12">
    <source>
        <dbReference type="Proteomes" id="UP000515800"/>
    </source>
</evidence>
<keyword evidence="5 8" id="KW-0457">Lysine biosynthesis</keyword>
<organism evidence="11 12">
    <name type="scientific">Weissella diestrammenae</name>
    <dbReference type="NCBI Taxonomy" id="1162633"/>
    <lineage>
        <taxon>Bacteria</taxon>
        <taxon>Bacillati</taxon>
        <taxon>Bacillota</taxon>
        <taxon>Bacilli</taxon>
        <taxon>Lactobacillales</taxon>
        <taxon>Lactobacillaceae</taxon>
        <taxon>Weissella</taxon>
    </lineage>
</organism>
<comment type="subunit">
    <text evidence="5">Homodimer.</text>
</comment>
<feature type="binding site" evidence="5">
    <location>
        <begin position="284"/>
        <end position="287"/>
    </location>
    <ligand>
        <name>pyridoxal 5'-phosphate</name>
        <dbReference type="ChEBI" id="CHEBI:597326"/>
    </ligand>
</feature>
<evidence type="ECO:0000313" key="11">
    <source>
        <dbReference type="EMBL" id="QNN74911.1"/>
    </source>
</evidence>
<feature type="binding site" evidence="5">
    <location>
        <position position="328"/>
    </location>
    <ligand>
        <name>substrate</name>
    </ligand>
</feature>
<dbReference type="NCBIfam" id="TIGR01048">
    <property type="entry name" value="lysA"/>
    <property type="match status" value="1"/>
</dbReference>
<feature type="binding site" evidence="5">
    <location>
        <position position="356"/>
    </location>
    <ligand>
        <name>substrate</name>
    </ligand>
</feature>
<feature type="domain" description="Orn/DAP/Arg decarboxylase 2 C-terminal" evidence="9">
    <location>
        <begin position="31"/>
        <end position="382"/>
    </location>
</feature>
<dbReference type="Proteomes" id="UP000515800">
    <property type="component" value="Chromosome"/>
</dbReference>
<comment type="similarity">
    <text evidence="5">Belongs to the Orn/Lys/Arg decarboxylase class-II family. LysA subfamily.</text>
</comment>
<dbReference type="GO" id="GO:0009089">
    <property type="term" value="P:lysine biosynthetic process via diaminopimelate"/>
    <property type="evidence" value="ECO:0007669"/>
    <property type="project" value="UniProtKB-UniRule"/>
</dbReference>
<comment type="function">
    <text evidence="5">Specifically catalyzes the decarboxylation of meso-diaminopimelate (meso-DAP) to L-lysine.</text>
</comment>
<dbReference type="InterPro" id="IPR029066">
    <property type="entry name" value="PLP-binding_barrel"/>
</dbReference>
<dbReference type="Pfam" id="PF02784">
    <property type="entry name" value="Orn_Arg_deC_N"/>
    <property type="match status" value="1"/>
</dbReference>
<dbReference type="PANTHER" id="PTHR43727">
    <property type="entry name" value="DIAMINOPIMELATE DECARBOXYLASE"/>
    <property type="match status" value="1"/>
</dbReference>
<feature type="active site" description="Proton donor" evidence="7">
    <location>
        <position position="355"/>
    </location>
</feature>
<feature type="domain" description="Orn/DAP/Arg decarboxylase 2 N-terminal" evidence="10">
    <location>
        <begin position="37"/>
        <end position="291"/>
    </location>
</feature>
<dbReference type="InterPro" id="IPR002986">
    <property type="entry name" value="DAP_deCOOHase_LysA"/>
</dbReference>
<evidence type="ECO:0000259" key="10">
    <source>
        <dbReference type="Pfam" id="PF02784"/>
    </source>
</evidence>
<dbReference type="EMBL" id="CP060724">
    <property type="protein sequence ID" value="QNN74911.1"/>
    <property type="molecule type" value="Genomic_DNA"/>
</dbReference>
<dbReference type="PANTHER" id="PTHR43727:SF2">
    <property type="entry name" value="GROUP IV DECARBOXYLASE"/>
    <property type="match status" value="1"/>
</dbReference>
<dbReference type="AlphaFoldDB" id="A0A7G9T486"/>
<keyword evidence="2 5" id="KW-0210">Decarboxylase</keyword>
<feature type="modified residue" description="N6-(pyridoxal phosphate)lysine" evidence="5 7">
    <location>
        <position position="64"/>
    </location>
</feature>
<evidence type="ECO:0000256" key="4">
    <source>
        <dbReference type="ARBA" id="ARBA00023239"/>
    </source>
</evidence>
<reference evidence="11 12" key="1">
    <citation type="submission" date="2020-08" db="EMBL/GenBank/DDBJ databases">
        <title>Genome sequence of Weissella diestrammenae KACC 16890T.</title>
        <authorList>
            <person name="Hyun D.-W."/>
            <person name="Bae J.-W."/>
        </authorList>
    </citation>
    <scope>NUCLEOTIDE SEQUENCE [LARGE SCALE GENOMIC DNA]</scope>
    <source>
        <strain evidence="11 12">KACC 16890</strain>
    </source>
</reference>
<feature type="binding site" evidence="5">
    <location>
        <position position="384"/>
    </location>
    <ligand>
        <name>pyridoxal 5'-phosphate</name>
        <dbReference type="ChEBI" id="CHEBI:597326"/>
    </ligand>
</feature>
<dbReference type="PRINTS" id="PR01181">
    <property type="entry name" value="DAPDCRBXLASE"/>
</dbReference>
<keyword evidence="4 5" id="KW-0456">Lyase</keyword>
<evidence type="ECO:0000256" key="7">
    <source>
        <dbReference type="PIRSR" id="PIRSR600183-50"/>
    </source>
</evidence>
<sequence length="428" mass="46814">MQQTFDVDDTGELVIGGLRATDLAAQYQTPLYVYDVSKIRQAMRDFKQIFIEKDVDAVVSYASKAFATTAIYEIAKSEGIHLDVVSGGEIVTAQNAGFPLANVSFNGNNKSLAELRLALDAGVGTIIVDNYHELEMLMTELTAREQKQNILLRITPGIEAHTHEYIQTGQTDSKFGFDVDSGQAQAAYQAASRHPYINVLGIHAHIGSQIFEVNGFVALATRLVEITQSWSFVPQVINTGGGFGIRYTDEDSPRPMSEMLSAIIETIKTTTAELDMPMPQIWIEPGRAIVGEAGITLYEVGARKDIEGLRSYLSVNGGMGDNIRPALYAAKYEAILAKQPLAPLQQTVRIAGKYCESGDILVASQVLPETHSGDIIAMLATGAYGYSMASNYNRQPIPAVVFVENGRAQLVVERQDAADLLRYDHHYQ</sequence>
<keyword evidence="3 5" id="KW-0663">Pyridoxal phosphate</keyword>
<evidence type="ECO:0000256" key="2">
    <source>
        <dbReference type="ARBA" id="ARBA00022793"/>
    </source>
</evidence>
<dbReference type="PRINTS" id="PR01179">
    <property type="entry name" value="ODADCRBXLASE"/>
</dbReference>
<evidence type="ECO:0000256" key="3">
    <source>
        <dbReference type="ARBA" id="ARBA00022898"/>
    </source>
</evidence>
<keyword evidence="12" id="KW-1185">Reference proteome</keyword>